<feature type="transmembrane region" description="Helical" evidence="1">
    <location>
        <begin position="64"/>
        <end position="87"/>
    </location>
</feature>
<evidence type="ECO:0000313" key="2">
    <source>
        <dbReference type="EMBL" id="SMC62545.1"/>
    </source>
</evidence>
<feature type="transmembrane region" description="Helical" evidence="1">
    <location>
        <begin position="165"/>
        <end position="187"/>
    </location>
</feature>
<organism evidence="2 3">
    <name type="scientific">Kibdelosporangium aridum</name>
    <dbReference type="NCBI Taxonomy" id="2030"/>
    <lineage>
        <taxon>Bacteria</taxon>
        <taxon>Bacillati</taxon>
        <taxon>Actinomycetota</taxon>
        <taxon>Actinomycetes</taxon>
        <taxon>Pseudonocardiales</taxon>
        <taxon>Pseudonocardiaceae</taxon>
        <taxon>Kibdelosporangium</taxon>
    </lineage>
</organism>
<sequence>MTNVLDETVSPSPVPSKKWWRKPWVVPLGFVAAAFVAFSLPPYLTGDRALARVQQPEFSWHYPLLVMHVIFASIAMITCVLQVWPWLRARYPHIHRLSGRIYVFGGVLPAGVSAFAIGVITPFGPAAMSSGMVMAPLWLIFTYNGYRAARRRLFVDHRKWMIRSFALTMSIITNRIWGVVFTIWLMPQFDTTFHGDDKLLTYSIAGSTTWLGWVIPLLIAEWWLQRDEVARRRAKMRPRRTG</sequence>
<keyword evidence="1" id="KW-0812">Transmembrane</keyword>
<feature type="transmembrane region" description="Helical" evidence="1">
    <location>
        <begin position="199"/>
        <end position="224"/>
    </location>
</feature>
<evidence type="ECO:0000256" key="1">
    <source>
        <dbReference type="SAM" id="Phobius"/>
    </source>
</evidence>
<dbReference type="Pfam" id="PF10067">
    <property type="entry name" value="DUF2306"/>
    <property type="match status" value="1"/>
</dbReference>
<keyword evidence="1" id="KW-0472">Membrane</keyword>
<dbReference type="RefSeq" id="WP_084424848.1">
    <property type="nucleotide sequence ID" value="NZ_FWXV01000001.1"/>
</dbReference>
<dbReference type="Proteomes" id="UP000192674">
    <property type="component" value="Unassembled WGS sequence"/>
</dbReference>
<protein>
    <submittedName>
        <fullName evidence="2">Uncharacterized membrane protein</fullName>
    </submittedName>
</protein>
<dbReference type="InterPro" id="IPR018750">
    <property type="entry name" value="DUF2306_membrane"/>
</dbReference>
<feature type="transmembrane region" description="Helical" evidence="1">
    <location>
        <begin position="24"/>
        <end position="44"/>
    </location>
</feature>
<name>A0A1Y5X395_KIBAR</name>
<keyword evidence="3" id="KW-1185">Reference proteome</keyword>
<keyword evidence="1" id="KW-1133">Transmembrane helix</keyword>
<gene>
    <name evidence="2" type="ORF">SAMN05661093_01013</name>
</gene>
<accession>A0A1Y5X395</accession>
<reference evidence="2 3" key="1">
    <citation type="submission" date="2017-04" db="EMBL/GenBank/DDBJ databases">
        <authorList>
            <person name="Afonso C.L."/>
            <person name="Miller P.J."/>
            <person name="Scott M.A."/>
            <person name="Spackman E."/>
            <person name="Goraichik I."/>
            <person name="Dimitrov K.M."/>
            <person name="Suarez D.L."/>
            <person name="Swayne D.E."/>
        </authorList>
    </citation>
    <scope>NUCLEOTIDE SEQUENCE [LARGE SCALE GENOMIC DNA]</scope>
    <source>
        <strain evidence="2 3">DSM 43828</strain>
    </source>
</reference>
<proteinExistence type="predicted"/>
<feature type="transmembrane region" description="Helical" evidence="1">
    <location>
        <begin position="99"/>
        <end position="120"/>
    </location>
</feature>
<dbReference type="OrthoDB" id="4698148at2"/>
<dbReference type="EMBL" id="FWXV01000001">
    <property type="protein sequence ID" value="SMC62545.1"/>
    <property type="molecule type" value="Genomic_DNA"/>
</dbReference>
<dbReference type="AlphaFoldDB" id="A0A1Y5X395"/>
<feature type="transmembrane region" description="Helical" evidence="1">
    <location>
        <begin position="126"/>
        <end position="144"/>
    </location>
</feature>
<evidence type="ECO:0000313" key="3">
    <source>
        <dbReference type="Proteomes" id="UP000192674"/>
    </source>
</evidence>